<dbReference type="GO" id="GO:0004521">
    <property type="term" value="F:RNA endonuclease activity"/>
    <property type="evidence" value="ECO:0007669"/>
    <property type="project" value="InterPro"/>
</dbReference>
<dbReference type="EMBL" id="WAGF01000023">
    <property type="protein sequence ID" value="KAB0875331.1"/>
    <property type="molecule type" value="Genomic_DNA"/>
</dbReference>
<evidence type="ECO:0000313" key="2">
    <source>
        <dbReference type="Proteomes" id="UP000439917"/>
    </source>
</evidence>
<dbReference type="GeneID" id="45717813"/>
<dbReference type="Gene3D" id="3.30.70.2360">
    <property type="match status" value="1"/>
</dbReference>
<proteinExistence type="predicted"/>
<accession>A0AAN5X3A8</accession>
<reference evidence="1 2" key="1">
    <citation type="submission" date="2019-09" db="EMBL/GenBank/DDBJ databases">
        <title>Prevalence, distribution, and phylogeny of type two toxin-antitoxin genes possessed by Cronobacter species where C. sakazakii homologs follow sequence type lineages.</title>
        <authorList>
            <person name="Finkelstein S."/>
            <person name="Negrete F."/>
            <person name="Jang H."/>
            <person name="Gopinath G.R."/>
            <person name="Tall B.D."/>
        </authorList>
    </citation>
    <scope>NUCLEOTIDE SEQUENCE [LARGE SCALE GENOMIC DNA]</scope>
    <source>
        <strain evidence="1 2">MOD1_Comp4</strain>
    </source>
</reference>
<protein>
    <submittedName>
        <fullName evidence="1">Type V toxin-antitoxin system endoribonuclease antitoxin GhoS</fullName>
    </submittedName>
</protein>
<comment type="caution">
    <text evidence="1">The sequence shown here is derived from an EMBL/GenBank/DDBJ whole genome shotgun (WGS) entry which is preliminary data.</text>
</comment>
<gene>
    <name evidence="1" type="primary">ghoS</name>
    <name evidence="1" type="ORF">FZI38_21010</name>
</gene>
<name>A0AAN5X3A8_CROSK</name>
<sequence length="94" mass="10400">MADYLVRVELFDADGEDYEKLHEAMQSIGFRKTIQAPGSTVRKLPTGTYVGASPSEVSDIRDAVRRISDPLSSKSAAVFVCEFTNWASYLYSDA</sequence>
<dbReference type="RefSeq" id="WP_071603003.1">
    <property type="nucleotide sequence ID" value="NZ_JAANQJ010000024.1"/>
</dbReference>
<organism evidence="1 2">
    <name type="scientific">Cronobacter sakazakii</name>
    <name type="common">Enterobacter sakazakii</name>
    <dbReference type="NCBI Taxonomy" id="28141"/>
    <lineage>
        <taxon>Bacteria</taxon>
        <taxon>Pseudomonadati</taxon>
        <taxon>Pseudomonadota</taxon>
        <taxon>Gammaproteobacteria</taxon>
        <taxon>Enterobacterales</taxon>
        <taxon>Enterobacteriaceae</taxon>
        <taxon>Cronobacter</taxon>
    </lineage>
</organism>
<evidence type="ECO:0000313" key="1">
    <source>
        <dbReference type="EMBL" id="KAB0875331.1"/>
    </source>
</evidence>
<dbReference type="AlphaFoldDB" id="A0AAN5X3A8"/>
<dbReference type="InterPro" id="IPR038241">
    <property type="entry name" value="GhoS_sf"/>
</dbReference>
<dbReference type="Proteomes" id="UP000439917">
    <property type="component" value="Unassembled WGS sequence"/>
</dbReference>